<keyword evidence="3" id="KW-0560">Oxidoreductase</keyword>
<dbReference type="Pfam" id="PF01872">
    <property type="entry name" value="RibD_C"/>
    <property type="match status" value="1"/>
</dbReference>
<dbReference type="InterPro" id="IPR024072">
    <property type="entry name" value="DHFR-like_dom_sf"/>
</dbReference>
<protein>
    <submittedName>
        <fullName evidence="5">Dihydrofolate reductase family protein</fullName>
    </submittedName>
</protein>
<dbReference type="PANTHER" id="PTHR38011">
    <property type="entry name" value="DIHYDROFOLATE REDUCTASE FAMILY PROTEIN (AFU_ORTHOLOGUE AFUA_8G06820)"/>
    <property type="match status" value="1"/>
</dbReference>
<dbReference type="Proteomes" id="UP001431199">
    <property type="component" value="Unassembled WGS sequence"/>
</dbReference>
<keyword evidence="2" id="KW-0521">NADP</keyword>
<feature type="domain" description="Bacterial bifunctional deaminase-reductase C-terminal" evidence="4">
    <location>
        <begin position="4"/>
        <end position="118"/>
    </location>
</feature>
<organism evidence="5 6">
    <name type="scientific">Eubacterium album</name>
    <dbReference type="NCBI Taxonomy" id="2978477"/>
    <lineage>
        <taxon>Bacteria</taxon>
        <taxon>Bacillati</taxon>
        <taxon>Bacillota</taxon>
        <taxon>Clostridia</taxon>
        <taxon>Eubacteriales</taxon>
        <taxon>Eubacteriaceae</taxon>
        <taxon>Eubacterium</taxon>
    </lineage>
</organism>
<comment type="caution">
    <text evidence="5">The sequence shown here is derived from an EMBL/GenBank/DDBJ whole genome shotgun (WGS) entry which is preliminary data.</text>
</comment>
<keyword evidence="6" id="KW-1185">Reference proteome</keyword>
<evidence type="ECO:0000259" key="4">
    <source>
        <dbReference type="Pfam" id="PF01872"/>
    </source>
</evidence>
<evidence type="ECO:0000256" key="2">
    <source>
        <dbReference type="ARBA" id="ARBA00022857"/>
    </source>
</evidence>
<dbReference type="InterPro" id="IPR050765">
    <property type="entry name" value="Riboflavin_Biosynth_HTPR"/>
</dbReference>
<name>A0ABT2M046_9FIRM</name>
<sequence length="124" mass="13761">MIKPYLIVTSEKVSKEYLNYLDGQNISWIACGKESVNLVRATEILAEEFDVERIGVVGGPKINTAFLEAGLLNEISLLIGAEIDGRGGMSAVFDGLAMEQDVTRLKLIDVKKFDSDAVWIKYQY</sequence>
<dbReference type="SUPFAM" id="SSF53597">
    <property type="entry name" value="Dihydrofolate reductase-like"/>
    <property type="match status" value="1"/>
</dbReference>
<dbReference type="InterPro" id="IPR002734">
    <property type="entry name" value="RibDG_C"/>
</dbReference>
<dbReference type="EMBL" id="JAODBU010000002">
    <property type="protein sequence ID" value="MCT7397982.1"/>
    <property type="molecule type" value="Genomic_DNA"/>
</dbReference>
<reference evidence="5" key="1">
    <citation type="submission" date="2022-09" db="EMBL/GenBank/DDBJ databases">
        <title>Eubacterium sp. LFL-14 isolated from human feces.</title>
        <authorList>
            <person name="Liu F."/>
        </authorList>
    </citation>
    <scope>NUCLEOTIDE SEQUENCE</scope>
    <source>
        <strain evidence="5">LFL-14</strain>
    </source>
</reference>
<proteinExistence type="predicted"/>
<gene>
    <name evidence="5" type="ORF">N5B56_02615</name>
</gene>
<evidence type="ECO:0000313" key="6">
    <source>
        <dbReference type="Proteomes" id="UP001431199"/>
    </source>
</evidence>
<evidence type="ECO:0000256" key="3">
    <source>
        <dbReference type="ARBA" id="ARBA00023002"/>
    </source>
</evidence>
<evidence type="ECO:0000313" key="5">
    <source>
        <dbReference type="EMBL" id="MCT7397982.1"/>
    </source>
</evidence>
<accession>A0ABT2M046</accession>
<comment type="pathway">
    <text evidence="1">Cofactor biosynthesis; riboflavin biosynthesis.</text>
</comment>
<dbReference type="Gene3D" id="3.40.430.10">
    <property type="entry name" value="Dihydrofolate Reductase, subunit A"/>
    <property type="match status" value="1"/>
</dbReference>
<evidence type="ECO:0000256" key="1">
    <source>
        <dbReference type="ARBA" id="ARBA00005104"/>
    </source>
</evidence>
<dbReference type="PANTHER" id="PTHR38011:SF7">
    <property type="entry name" value="2,5-DIAMINO-6-RIBOSYLAMINO-4(3H)-PYRIMIDINONE 5'-PHOSPHATE REDUCTASE"/>
    <property type="match status" value="1"/>
</dbReference>
<dbReference type="RefSeq" id="WP_199663684.1">
    <property type="nucleotide sequence ID" value="NZ_JAODBU010000002.1"/>
</dbReference>